<dbReference type="Proteomes" id="UP000250443">
    <property type="component" value="Unassembled WGS sequence"/>
</dbReference>
<dbReference type="PROSITE" id="PS00675">
    <property type="entry name" value="SIGMA54_INTERACT_1"/>
    <property type="match status" value="1"/>
</dbReference>
<accession>A0A2X2DC87</accession>
<protein>
    <submittedName>
        <fullName evidence="7 8">Transcriptional regulator</fullName>
    </submittedName>
</protein>
<dbReference type="Pfam" id="PF25601">
    <property type="entry name" value="AAA_lid_14"/>
    <property type="match status" value="1"/>
</dbReference>
<proteinExistence type="predicted"/>
<keyword evidence="3" id="KW-0805">Transcription regulation</keyword>
<dbReference type="Pfam" id="PF00158">
    <property type="entry name" value="Sigma54_activat"/>
    <property type="match status" value="1"/>
</dbReference>
<dbReference type="CDD" id="cd00009">
    <property type="entry name" value="AAA"/>
    <property type="match status" value="1"/>
</dbReference>
<evidence type="ECO:0000313" key="8">
    <source>
        <dbReference type="EMBL" id="SPZ16603.1"/>
    </source>
</evidence>
<evidence type="ECO:0000313" key="7">
    <source>
        <dbReference type="EMBL" id="MBF8643649.1"/>
    </source>
</evidence>
<dbReference type="InterPro" id="IPR029016">
    <property type="entry name" value="GAF-like_dom_sf"/>
</dbReference>
<dbReference type="PANTHER" id="PTHR32071">
    <property type="entry name" value="TRANSCRIPTIONAL REGULATORY PROTEIN"/>
    <property type="match status" value="1"/>
</dbReference>
<dbReference type="SUPFAM" id="SSF55781">
    <property type="entry name" value="GAF domain-like"/>
    <property type="match status" value="1"/>
</dbReference>
<dbReference type="PROSITE" id="PS00688">
    <property type="entry name" value="SIGMA54_INTERACT_3"/>
    <property type="match status" value="1"/>
</dbReference>
<feature type="domain" description="Sigma-54 factor interaction" evidence="6">
    <location>
        <begin position="325"/>
        <end position="551"/>
    </location>
</feature>
<dbReference type="SUPFAM" id="SSF52540">
    <property type="entry name" value="P-loop containing nucleoside triphosphate hydrolases"/>
    <property type="match status" value="1"/>
</dbReference>
<evidence type="ECO:0000259" key="6">
    <source>
        <dbReference type="PROSITE" id="PS50045"/>
    </source>
</evidence>
<dbReference type="PRINTS" id="PR01590">
    <property type="entry name" value="HTHFIS"/>
</dbReference>
<reference evidence="7 10" key="2">
    <citation type="submission" date="2020-10" db="EMBL/GenBank/DDBJ databases">
        <title>Genome sequences of Pseudomonas isolates.</title>
        <authorList>
            <person name="Wessels L."/>
            <person name="Reich F."/>
            <person name="Hammerl J."/>
        </authorList>
    </citation>
    <scope>NUCLEOTIDE SEQUENCE [LARGE SCALE GENOMIC DNA]</scope>
    <source>
        <strain evidence="7 10">20-MO00624-0</strain>
    </source>
</reference>
<dbReference type="Gene3D" id="3.40.50.300">
    <property type="entry name" value="P-loop containing nucleotide triphosphate hydrolases"/>
    <property type="match status" value="1"/>
</dbReference>
<dbReference type="InterPro" id="IPR002078">
    <property type="entry name" value="Sigma_54_int"/>
</dbReference>
<dbReference type="GO" id="GO:0006355">
    <property type="term" value="P:regulation of DNA-templated transcription"/>
    <property type="evidence" value="ECO:0007669"/>
    <property type="project" value="InterPro"/>
</dbReference>
<dbReference type="GO" id="GO:0043565">
    <property type="term" value="F:sequence-specific DNA binding"/>
    <property type="evidence" value="ECO:0007669"/>
    <property type="project" value="InterPro"/>
</dbReference>
<reference evidence="8 9" key="1">
    <citation type="submission" date="2018-06" db="EMBL/GenBank/DDBJ databases">
        <authorList>
            <consortium name="Pathogen Informatics"/>
            <person name="Doyle S."/>
        </authorList>
    </citation>
    <scope>NUCLEOTIDE SEQUENCE [LARGE SCALE GENOMIC DNA]</scope>
    <source>
        <strain evidence="8 9">NCTC11842</strain>
    </source>
</reference>
<dbReference type="InterPro" id="IPR025944">
    <property type="entry name" value="Sigma_54_int_dom_CS"/>
</dbReference>
<keyword evidence="4" id="KW-0804">Transcription</keyword>
<evidence type="ECO:0000256" key="5">
    <source>
        <dbReference type="SAM" id="MobiDB-lite"/>
    </source>
</evidence>
<evidence type="ECO:0000256" key="4">
    <source>
        <dbReference type="ARBA" id="ARBA00023163"/>
    </source>
</evidence>
<dbReference type="FunFam" id="3.40.50.300:FF:000006">
    <property type="entry name" value="DNA-binding transcriptional regulator NtrC"/>
    <property type="match status" value="1"/>
</dbReference>
<dbReference type="InterPro" id="IPR027417">
    <property type="entry name" value="P-loop_NTPase"/>
</dbReference>
<dbReference type="SMART" id="SM00382">
    <property type="entry name" value="AAA"/>
    <property type="match status" value="1"/>
</dbReference>
<dbReference type="AlphaFoldDB" id="A0A2X2DC87"/>
<dbReference type="RefSeq" id="WP_010798791.1">
    <property type="nucleotide sequence ID" value="NZ_CP069263.1"/>
</dbReference>
<evidence type="ECO:0000256" key="3">
    <source>
        <dbReference type="ARBA" id="ARBA00023015"/>
    </source>
</evidence>
<dbReference type="InterPro" id="IPR003593">
    <property type="entry name" value="AAA+_ATPase"/>
</dbReference>
<dbReference type="Gene3D" id="1.10.10.60">
    <property type="entry name" value="Homeodomain-like"/>
    <property type="match status" value="1"/>
</dbReference>
<evidence type="ECO:0000256" key="2">
    <source>
        <dbReference type="ARBA" id="ARBA00022840"/>
    </source>
</evidence>
<evidence type="ECO:0000313" key="10">
    <source>
        <dbReference type="Proteomes" id="UP000626180"/>
    </source>
</evidence>
<dbReference type="InterPro" id="IPR025662">
    <property type="entry name" value="Sigma_54_int_dom_ATP-bd_1"/>
</dbReference>
<dbReference type="InterPro" id="IPR058031">
    <property type="entry name" value="AAA_lid_NorR"/>
</dbReference>
<dbReference type="EMBL" id="UAUF01000015">
    <property type="protein sequence ID" value="SPZ16603.1"/>
    <property type="molecule type" value="Genomic_DNA"/>
</dbReference>
<dbReference type="EMBL" id="JADMCD010000020">
    <property type="protein sequence ID" value="MBF8643649.1"/>
    <property type="molecule type" value="Genomic_DNA"/>
</dbReference>
<dbReference type="PROSITE" id="PS50045">
    <property type="entry name" value="SIGMA54_INTERACT_4"/>
    <property type="match status" value="1"/>
</dbReference>
<name>A0A2X2DC87_PSELU</name>
<dbReference type="InterPro" id="IPR002197">
    <property type="entry name" value="HTH_Fis"/>
</dbReference>
<dbReference type="PANTHER" id="PTHR32071:SF77">
    <property type="entry name" value="TRANSCRIPTIONAL REGULATORY PROTEIN"/>
    <property type="match status" value="1"/>
</dbReference>
<keyword evidence="2" id="KW-0067">ATP-binding</keyword>
<sequence>MSQRPHTSIPPFSKAPPSLPSGSTDPVVVRSWQRCLEHYQLDPASPQAPCVIEQPRLVDHREPLCNLLGLARGQMNTLYQQLGGAGHTILLTDAQGVVIESVFHEAEQVLLERAGLWLGAVWNEDIEGTNGVGTCLVERQPITIFREEHFRSRHTGLTCSAMPVFDPAGNLQAVLNVSTVREQQSRQSQFHTMALTTLSAKLIENGFFLQHCKQDYLLRFHTQPEFLGLLSEGLLAFDGGGRITAVNEPALNLLASRREALLGQSLEGVLDIRLDELLAYAQPQPSTYWSICTLGGVLLHAQVRGIQLRTVVTPPPVRRAKIEGLCLADHALHAAFDRALKVLEHDVPVLLYGETGTGKEAFATALHRASSRAGKPFIALNCAAIPEALIESELFGYCGGTFTGARKEGMAGKLQHANGGVLFLDEIGDMPLALQTRLLRVLEERHVVPLGSTVPQPLDIRLISASHRDLKALVAAGQFREDLYYRLTGLQVTLTPLRERSDKAELIDHLLREEARGKEIRVESAARQALLAQPWPGNIRQLRNLLRTLVALSEGCWIGLRDVAAVLPLETPAENACNPLGTAERDALVAALQAEHWHRGHVAERLGISRNTLYRKLRKHGLINR</sequence>
<dbReference type="InterPro" id="IPR009057">
    <property type="entry name" value="Homeodomain-like_sf"/>
</dbReference>
<dbReference type="Pfam" id="PF02954">
    <property type="entry name" value="HTH_8"/>
    <property type="match status" value="1"/>
</dbReference>
<dbReference type="CDD" id="cd00130">
    <property type="entry name" value="PAS"/>
    <property type="match status" value="1"/>
</dbReference>
<dbReference type="GO" id="GO:0005524">
    <property type="term" value="F:ATP binding"/>
    <property type="evidence" value="ECO:0007669"/>
    <property type="project" value="UniProtKB-KW"/>
</dbReference>
<feature type="region of interest" description="Disordered" evidence="5">
    <location>
        <begin position="1"/>
        <end position="25"/>
    </location>
</feature>
<dbReference type="Gene3D" id="3.30.450.40">
    <property type="match status" value="1"/>
</dbReference>
<evidence type="ECO:0000256" key="1">
    <source>
        <dbReference type="ARBA" id="ARBA00022741"/>
    </source>
</evidence>
<gene>
    <name evidence="8" type="primary">acoR_2</name>
    <name evidence="7" type="ORF">IRZ65_23600</name>
    <name evidence="8" type="ORF">NCTC11842_05637</name>
</gene>
<organism evidence="8 9">
    <name type="scientific">Pseudomonas luteola</name>
    <dbReference type="NCBI Taxonomy" id="47886"/>
    <lineage>
        <taxon>Bacteria</taxon>
        <taxon>Pseudomonadati</taxon>
        <taxon>Pseudomonadota</taxon>
        <taxon>Gammaproteobacteria</taxon>
        <taxon>Pseudomonadales</taxon>
        <taxon>Pseudomonadaceae</taxon>
        <taxon>Pseudomonas</taxon>
    </lineage>
</organism>
<dbReference type="SUPFAM" id="SSF46689">
    <property type="entry name" value="Homeodomain-like"/>
    <property type="match status" value="1"/>
</dbReference>
<evidence type="ECO:0000313" key="9">
    <source>
        <dbReference type="Proteomes" id="UP000250443"/>
    </source>
</evidence>
<dbReference type="Proteomes" id="UP000626180">
    <property type="component" value="Unassembled WGS sequence"/>
</dbReference>
<keyword evidence="1" id="KW-0547">Nucleotide-binding</keyword>
<dbReference type="InterPro" id="IPR000014">
    <property type="entry name" value="PAS"/>
</dbReference>
<dbReference type="Gene3D" id="1.10.8.60">
    <property type="match status" value="1"/>
</dbReference>
<keyword evidence="10" id="KW-1185">Reference proteome</keyword>